<dbReference type="PANTHER" id="PTHR46056">
    <property type="entry name" value="LONG-CHAIN-ALCOHOL OXIDASE"/>
    <property type="match status" value="1"/>
</dbReference>
<evidence type="ECO:0000313" key="7">
    <source>
        <dbReference type="EMBL" id="MFC0050668.1"/>
    </source>
</evidence>
<dbReference type="Pfam" id="PF05199">
    <property type="entry name" value="GMC_oxred_C"/>
    <property type="match status" value="1"/>
</dbReference>
<keyword evidence="4" id="KW-0560">Oxidoreductase</keyword>
<dbReference type="InterPro" id="IPR007867">
    <property type="entry name" value="GMC_OxRtase_C"/>
</dbReference>
<dbReference type="InterPro" id="IPR000172">
    <property type="entry name" value="GMC_OxRdtase_N"/>
</dbReference>
<name>A0ABV6BKR2_9GAMM</name>
<dbReference type="InterPro" id="IPR036188">
    <property type="entry name" value="FAD/NAD-bd_sf"/>
</dbReference>
<sequence length="526" mass="57236">MNDPIAAGLARGWSHIDASTLSTDQEFDTDVVIIGTGAGGGIAAELLTQAGFKVLMLEHGALYSSSDFRQQERWAYPQLYQDGAGRKTLDQAISILQGRTVGGSTTVNWTTSIRTPGNTLKYWEQEFGLDFASTGSLEPFLDLATGRLNIREWALTPNHNNGILQRGCQTLGWDYTVIHRNVKGCANTGYCGMGCPLNAKQSMLVTTIPMALDAGATLISRVSARELVWRGDQVQELWAVPVDAQFQTDPRLKIRIRARHYLLAGGAINSPALLLRSKVPDPSGRLGKHTYLHPSVISGALFGETVHGEKGAPQSIYSDQFVWPTEAQIGFKLEVPPLHPVLMASKLTGIAESHADLMRQFNHLQVVIALLRDGFHPEAQGGAVQLDSFGEPQLDYPLTDYLWDGVHRAYLAMAELQFAAGASAVLPIHNDARLYQSWPQAKAAIAELPLQRYRATLASAHVMGGCNMSADPATGVVDSFGQHQQLKNLTICDGSILPSSLGANPQLTIYALSWRICMELIKKLSV</sequence>
<comment type="caution">
    <text evidence="7">The sequence shown here is derived from an EMBL/GenBank/DDBJ whole genome shotgun (WGS) entry which is preliminary data.</text>
</comment>
<dbReference type="Pfam" id="PF00732">
    <property type="entry name" value="GMC_oxred_N"/>
    <property type="match status" value="1"/>
</dbReference>
<evidence type="ECO:0000259" key="5">
    <source>
        <dbReference type="Pfam" id="PF00732"/>
    </source>
</evidence>
<evidence type="ECO:0000256" key="2">
    <source>
        <dbReference type="ARBA" id="ARBA00022630"/>
    </source>
</evidence>
<dbReference type="Gene3D" id="3.50.50.60">
    <property type="entry name" value="FAD/NAD(P)-binding domain"/>
    <property type="match status" value="2"/>
</dbReference>
<accession>A0ABV6BKR2</accession>
<evidence type="ECO:0000256" key="4">
    <source>
        <dbReference type="ARBA" id="ARBA00023002"/>
    </source>
</evidence>
<dbReference type="PANTHER" id="PTHR46056:SF12">
    <property type="entry name" value="LONG-CHAIN-ALCOHOL OXIDASE"/>
    <property type="match status" value="1"/>
</dbReference>
<feature type="domain" description="Glucose-methanol-choline oxidoreductase C-terminal" evidence="6">
    <location>
        <begin position="379"/>
        <end position="512"/>
    </location>
</feature>
<feature type="domain" description="Glucose-methanol-choline oxidoreductase N-terminal" evidence="5">
    <location>
        <begin position="78"/>
        <end position="294"/>
    </location>
</feature>
<dbReference type="RefSeq" id="WP_377248700.1">
    <property type="nucleotide sequence ID" value="NZ_JBHLXP010000011.1"/>
</dbReference>
<dbReference type="EMBL" id="JBHLXP010000011">
    <property type="protein sequence ID" value="MFC0050668.1"/>
    <property type="molecule type" value="Genomic_DNA"/>
</dbReference>
<evidence type="ECO:0000313" key="8">
    <source>
        <dbReference type="Proteomes" id="UP001589813"/>
    </source>
</evidence>
<keyword evidence="3" id="KW-0274">FAD</keyword>
<dbReference type="SUPFAM" id="SSF51905">
    <property type="entry name" value="FAD/NAD(P)-binding domain"/>
    <property type="match status" value="1"/>
</dbReference>
<protein>
    <submittedName>
        <fullName evidence="7">GMC family oxidoreductase</fullName>
    </submittedName>
</protein>
<keyword evidence="8" id="KW-1185">Reference proteome</keyword>
<proteinExistence type="inferred from homology"/>
<gene>
    <name evidence="7" type="ORF">ACFFJP_20495</name>
</gene>
<evidence type="ECO:0000256" key="1">
    <source>
        <dbReference type="ARBA" id="ARBA00010790"/>
    </source>
</evidence>
<organism evidence="7 8">
    <name type="scientific">Rheinheimera tilapiae</name>
    <dbReference type="NCBI Taxonomy" id="875043"/>
    <lineage>
        <taxon>Bacteria</taxon>
        <taxon>Pseudomonadati</taxon>
        <taxon>Pseudomonadota</taxon>
        <taxon>Gammaproteobacteria</taxon>
        <taxon>Chromatiales</taxon>
        <taxon>Chromatiaceae</taxon>
        <taxon>Rheinheimera</taxon>
    </lineage>
</organism>
<reference evidence="7 8" key="1">
    <citation type="submission" date="2024-09" db="EMBL/GenBank/DDBJ databases">
        <authorList>
            <person name="Sun Q."/>
            <person name="Mori K."/>
        </authorList>
    </citation>
    <scope>NUCLEOTIDE SEQUENCE [LARGE SCALE GENOMIC DNA]</scope>
    <source>
        <strain evidence="7 8">KCTC 23315</strain>
    </source>
</reference>
<keyword evidence="2" id="KW-0285">Flavoprotein</keyword>
<comment type="similarity">
    <text evidence="1">Belongs to the GMC oxidoreductase family.</text>
</comment>
<evidence type="ECO:0000259" key="6">
    <source>
        <dbReference type="Pfam" id="PF05199"/>
    </source>
</evidence>
<evidence type="ECO:0000256" key="3">
    <source>
        <dbReference type="ARBA" id="ARBA00022827"/>
    </source>
</evidence>
<dbReference type="Proteomes" id="UP001589813">
    <property type="component" value="Unassembled WGS sequence"/>
</dbReference>